<organism evidence="7 8">
    <name type="scientific">Paenirhodobacter huangdaonensis</name>
    <dbReference type="NCBI Taxonomy" id="2501515"/>
    <lineage>
        <taxon>Bacteria</taxon>
        <taxon>Pseudomonadati</taxon>
        <taxon>Pseudomonadota</taxon>
        <taxon>Alphaproteobacteria</taxon>
        <taxon>Rhodobacterales</taxon>
        <taxon>Rhodobacter group</taxon>
        <taxon>Paenirhodobacter</taxon>
    </lineage>
</organism>
<dbReference type="Gene3D" id="3.50.50.100">
    <property type="match status" value="1"/>
</dbReference>
<dbReference type="SUPFAM" id="SSF51905">
    <property type="entry name" value="FAD/NAD(P)-binding domain"/>
    <property type="match status" value="1"/>
</dbReference>
<dbReference type="PRINTS" id="PR00368">
    <property type="entry name" value="FADPNR"/>
</dbReference>
<name>A0A443LEU6_9RHOB</name>
<keyword evidence="8" id="KW-1185">Reference proteome</keyword>
<evidence type="ECO:0000256" key="5">
    <source>
        <dbReference type="ARBA" id="ARBA00023002"/>
    </source>
</evidence>
<dbReference type="GO" id="GO:0003955">
    <property type="term" value="F:NAD(P)H dehydrogenase (quinone) activity"/>
    <property type="evidence" value="ECO:0007669"/>
    <property type="project" value="TreeGrafter"/>
</dbReference>
<dbReference type="GO" id="GO:0019646">
    <property type="term" value="P:aerobic electron transport chain"/>
    <property type="evidence" value="ECO:0007669"/>
    <property type="project" value="TreeGrafter"/>
</dbReference>
<comment type="caution">
    <text evidence="7">The sequence shown here is derived from an EMBL/GenBank/DDBJ whole genome shotgun (WGS) entry which is preliminary data.</text>
</comment>
<accession>A0A443LEU6</accession>
<dbReference type="InterPro" id="IPR036188">
    <property type="entry name" value="FAD/NAD-bd_sf"/>
</dbReference>
<evidence type="ECO:0000259" key="6">
    <source>
        <dbReference type="Pfam" id="PF07992"/>
    </source>
</evidence>
<dbReference type="InterPro" id="IPR023753">
    <property type="entry name" value="FAD/NAD-binding_dom"/>
</dbReference>
<evidence type="ECO:0000313" key="8">
    <source>
        <dbReference type="Proteomes" id="UP000288071"/>
    </source>
</evidence>
<gene>
    <name evidence="7" type="ORF">EOW66_19260</name>
</gene>
<reference evidence="7" key="2">
    <citation type="submission" date="2019-01" db="EMBL/GenBank/DDBJ databases">
        <authorList>
            <person name="Li Y."/>
        </authorList>
    </citation>
    <scope>NUCLEOTIDE SEQUENCE [LARGE SCALE GENOMIC DNA]</scope>
    <source>
        <strain evidence="7">CGMCC 1.12963</strain>
    </source>
</reference>
<sequence length="461" mass="49491">MNTQGHRIAILGGGVAGLHVASRLASRFRVTLIDREPAHVWKPMLHRIAAGTCAVLPPQTSYVAQARERGFVFVPGSVIGIDRRARQVQIAPLVDGTLGEVVGARVLDYDTLVLALGSLADGFRTPGVAEHCRTIDSRAQAMAFNHEMRLRVLDAAAHRGLLSIGIVGGGATGVELAAELAQLADLAEYCGADGIAGRVRVTLLEGGPRILRPLPERIARESHARLEELGVTVLTDARVERASDLGLHLADGRIIEPDIGIWAVGMRAPDVLGTLKVTCGGGGQVVVSDRLRSLDAPEIFALGDCASLTPGSGRLPLAPTAQVAYQQACYLCRHLPALIDGDEVPPFRFREPDALVSVGGYGEFGSLGTFSFFRSAGIRGRIAHMAHVLLYRSHLVQLHGVWRGTLMWAVDLLNSRQPKIWLDRGRFRGPRQKAPPEAMAPLMPAKSLSASAEMKVTAWHK</sequence>
<dbReference type="AlphaFoldDB" id="A0A443LEU6"/>
<dbReference type="EMBL" id="SAVA01000018">
    <property type="protein sequence ID" value="RWR47727.1"/>
    <property type="molecule type" value="Genomic_DNA"/>
</dbReference>
<dbReference type="Proteomes" id="UP000288071">
    <property type="component" value="Unassembled WGS sequence"/>
</dbReference>
<dbReference type="RefSeq" id="WP_128157931.1">
    <property type="nucleotide sequence ID" value="NZ_JBHSOM010000023.1"/>
</dbReference>
<evidence type="ECO:0000256" key="3">
    <source>
        <dbReference type="ARBA" id="ARBA00022630"/>
    </source>
</evidence>
<dbReference type="InterPro" id="IPR051169">
    <property type="entry name" value="NADH-Q_oxidoreductase"/>
</dbReference>
<evidence type="ECO:0000313" key="7">
    <source>
        <dbReference type="EMBL" id="RWR47727.1"/>
    </source>
</evidence>
<dbReference type="PRINTS" id="PR00411">
    <property type="entry name" value="PNDRDTASEI"/>
</dbReference>
<protein>
    <submittedName>
        <fullName evidence="7">NAD(P)/FAD-dependent oxidoreductase</fullName>
    </submittedName>
</protein>
<keyword evidence="3" id="KW-0285">Flavoprotein</keyword>
<comment type="similarity">
    <text evidence="2">Belongs to the NADH dehydrogenase family.</text>
</comment>
<dbReference type="Pfam" id="PF07992">
    <property type="entry name" value="Pyr_redox_2"/>
    <property type="match status" value="1"/>
</dbReference>
<proteinExistence type="inferred from homology"/>
<evidence type="ECO:0000256" key="2">
    <source>
        <dbReference type="ARBA" id="ARBA00005272"/>
    </source>
</evidence>
<keyword evidence="4" id="KW-0274">FAD</keyword>
<evidence type="ECO:0000256" key="1">
    <source>
        <dbReference type="ARBA" id="ARBA00001974"/>
    </source>
</evidence>
<keyword evidence="5" id="KW-0560">Oxidoreductase</keyword>
<comment type="cofactor">
    <cofactor evidence="1">
        <name>FAD</name>
        <dbReference type="ChEBI" id="CHEBI:57692"/>
    </cofactor>
</comment>
<dbReference type="PANTHER" id="PTHR42913">
    <property type="entry name" value="APOPTOSIS-INDUCING FACTOR 1"/>
    <property type="match status" value="1"/>
</dbReference>
<evidence type="ECO:0000256" key="4">
    <source>
        <dbReference type="ARBA" id="ARBA00022827"/>
    </source>
</evidence>
<dbReference type="PANTHER" id="PTHR42913:SF3">
    <property type="entry name" value="64 KDA MITOCHONDRIAL NADH DEHYDROGENASE (EUROFUNG)"/>
    <property type="match status" value="1"/>
</dbReference>
<reference evidence="7" key="1">
    <citation type="submission" date="2019-01" db="EMBL/GenBank/DDBJ databases">
        <title>Sinorhodobacter populi sp. nov. isolated from the symptomatic bark tissue of Populus euramericana canker.</title>
        <authorList>
            <person name="Xu G."/>
        </authorList>
    </citation>
    <scope>NUCLEOTIDE SEQUENCE [LARGE SCALE GENOMIC DNA]</scope>
    <source>
        <strain evidence="7">CGMCC 1.12963</strain>
    </source>
</reference>
<feature type="domain" description="FAD/NAD(P)-binding" evidence="6">
    <location>
        <begin position="7"/>
        <end position="322"/>
    </location>
</feature>